<reference evidence="5 6" key="1">
    <citation type="submission" date="2023-09" db="EMBL/GenBank/DDBJ databases">
        <authorList>
            <person name="Page C.A."/>
            <person name="Perez-Diaz I.M."/>
        </authorList>
    </citation>
    <scope>NUCLEOTIDE SEQUENCE [LARGE SCALE GENOMIC DNA]</scope>
    <source>
        <strain evidence="5 6">Ll15</strain>
    </source>
</reference>
<dbReference type="RefSeq" id="WP_319838280.1">
    <property type="nucleotide sequence ID" value="NZ_CP137624.1"/>
</dbReference>
<keyword evidence="1" id="KW-0805">Transcription regulation</keyword>
<evidence type="ECO:0000256" key="2">
    <source>
        <dbReference type="ARBA" id="ARBA00023125"/>
    </source>
</evidence>
<evidence type="ECO:0000313" key="5">
    <source>
        <dbReference type="EMBL" id="WPK13852.1"/>
    </source>
</evidence>
<dbReference type="PROSITE" id="PS00622">
    <property type="entry name" value="HTH_LUXR_1"/>
    <property type="match status" value="1"/>
</dbReference>
<protein>
    <submittedName>
        <fullName evidence="5">LuxR C-terminal-related transcriptional regulator</fullName>
    </submittedName>
</protein>
<dbReference type="EMBL" id="CP137624">
    <property type="protein sequence ID" value="WPK13852.1"/>
    <property type="molecule type" value="Genomic_DNA"/>
</dbReference>
<proteinExistence type="predicted"/>
<dbReference type="PROSITE" id="PS50043">
    <property type="entry name" value="HTH_LUXR_2"/>
    <property type="match status" value="1"/>
</dbReference>
<dbReference type="InterPro" id="IPR016032">
    <property type="entry name" value="Sig_transdc_resp-reg_C-effctor"/>
</dbReference>
<dbReference type="InterPro" id="IPR036388">
    <property type="entry name" value="WH-like_DNA-bd_sf"/>
</dbReference>
<dbReference type="PANTHER" id="PTHR44688:SF16">
    <property type="entry name" value="DNA-BINDING TRANSCRIPTIONAL ACTIVATOR DEVR_DOSR"/>
    <property type="match status" value="1"/>
</dbReference>
<dbReference type="CDD" id="cd06170">
    <property type="entry name" value="LuxR_C_like"/>
    <property type="match status" value="1"/>
</dbReference>
<feature type="domain" description="HTH luxR-type" evidence="4">
    <location>
        <begin position="292"/>
        <end position="357"/>
    </location>
</feature>
<dbReference type="InterPro" id="IPR003018">
    <property type="entry name" value="GAF"/>
</dbReference>
<dbReference type="SMART" id="SM00421">
    <property type="entry name" value="HTH_LUXR"/>
    <property type="match status" value="1"/>
</dbReference>
<evidence type="ECO:0000256" key="3">
    <source>
        <dbReference type="ARBA" id="ARBA00023163"/>
    </source>
</evidence>
<dbReference type="InterPro" id="IPR029016">
    <property type="entry name" value="GAF-like_dom_sf"/>
</dbReference>
<keyword evidence="3" id="KW-0804">Transcription</keyword>
<dbReference type="SUPFAM" id="SSF55781">
    <property type="entry name" value="GAF domain-like"/>
    <property type="match status" value="1"/>
</dbReference>
<evidence type="ECO:0000313" key="6">
    <source>
        <dbReference type="Proteomes" id="UP001322664"/>
    </source>
</evidence>
<dbReference type="Pfam" id="PF00196">
    <property type="entry name" value="GerE"/>
    <property type="match status" value="1"/>
</dbReference>
<dbReference type="Proteomes" id="UP001322664">
    <property type="component" value="Chromosome"/>
</dbReference>
<name>A0ABZ0S2E9_9BACI</name>
<organism evidence="5 6">
    <name type="scientific">Lysinibacillus louembei</name>
    <dbReference type="NCBI Taxonomy" id="1470088"/>
    <lineage>
        <taxon>Bacteria</taxon>
        <taxon>Bacillati</taxon>
        <taxon>Bacillota</taxon>
        <taxon>Bacilli</taxon>
        <taxon>Bacillales</taxon>
        <taxon>Bacillaceae</taxon>
        <taxon>Lysinibacillus</taxon>
    </lineage>
</organism>
<sequence>MIKPVQFVLFCKIHRSNLMQNISSYVQMEEGLSFEEKQEIIEFADHFLSFVIKQSDADELNNLTNQLQLFIQVHLRQISGQFLNIFRAVFEQATLRLLFDQKHPQIEPLFLFLSNCMMGLMQQYYVSVDASHERLTFDMSGLSKIDEVLIRASSAVELPAILEEVKSIFQFKRCIFYVYIPWKNEFQGMFGDQLEIIQNIKGSLTADLPIFSLRQPLYLREPYPYIDNELIQKFNLSSMIFIPVINGSQLYGWLELDQKGDFFPYSQVQLDTLELVGKRLGLLFSRKPVTSQLEQHSGLTEKEHSVLYLIAEGYSNKEIATTLFISEFTVRDYVQRLLAKLQVKNRTHLVGEVFKRGIL</sequence>
<dbReference type="PANTHER" id="PTHR44688">
    <property type="entry name" value="DNA-BINDING TRANSCRIPTIONAL ACTIVATOR DEVR_DOSR"/>
    <property type="match status" value="1"/>
</dbReference>
<accession>A0ABZ0S2E9</accession>
<evidence type="ECO:0000259" key="4">
    <source>
        <dbReference type="PROSITE" id="PS50043"/>
    </source>
</evidence>
<gene>
    <name evidence="5" type="ORF">R6U77_09470</name>
</gene>
<keyword evidence="2" id="KW-0238">DNA-binding</keyword>
<dbReference type="Pfam" id="PF01590">
    <property type="entry name" value="GAF"/>
    <property type="match status" value="1"/>
</dbReference>
<dbReference type="InterPro" id="IPR000792">
    <property type="entry name" value="Tscrpt_reg_LuxR_C"/>
</dbReference>
<evidence type="ECO:0000256" key="1">
    <source>
        <dbReference type="ARBA" id="ARBA00023015"/>
    </source>
</evidence>
<dbReference type="PRINTS" id="PR00038">
    <property type="entry name" value="HTHLUXR"/>
</dbReference>
<keyword evidence="6" id="KW-1185">Reference proteome</keyword>
<dbReference type="Gene3D" id="3.30.450.40">
    <property type="match status" value="1"/>
</dbReference>
<dbReference type="SUPFAM" id="SSF46894">
    <property type="entry name" value="C-terminal effector domain of the bipartite response regulators"/>
    <property type="match status" value="1"/>
</dbReference>
<dbReference type="Gene3D" id="1.10.10.10">
    <property type="entry name" value="Winged helix-like DNA-binding domain superfamily/Winged helix DNA-binding domain"/>
    <property type="match status" value="1"/>
</dbReference>